<dbReference type="OrthoDB" id="174137at2"/>
<feature type="coiled-coil region" evidence="1">
    <location>
        <begin position="252"/>
        <end position="376"/>
    </location>
</feature>
<name>A0A1W6MHZ9_9FLAO</name>
<evidence type="ECO:0000313" key="3">
    <source>
        <dbReference type="Proteomes" id="UP000193431"/>
    </source>
</evidence>
<dbReference type="SUPFAM" id="SSF52540">
    <property type="entry name" value="P-loop containing nucleoside triphosphate hydrolases"/>
    <property type="match status" value="1"/>
</dbReference>
<feature type="coiled-coil region" evidence="1">
    <location>
        <begin position="791"/>
        <end position="818"/>
    </location>
</feature>
<evidence type="ECO:0000313" key="2">
    <source>
        <dbReference type="EMBL" id="ARN77244.1"/>
    </source>
</evidence>
<reference evidence="2 3" key="1">
    <citation type="submission" date="2016-11" db="EMBL/GenBank/DDBJ databases">
        <title>Trade-off between light-utilization and light-protection in marine flavobacteria.</title>
        <authorList>
            <person name="Kumagai Y."/>
        </authorList>
    </citation>
    <scope>NUCLEOTIDE SEQUENCE [LARGE SCALE GENOMIC DNA]</scope>
    <source>
        <strain evidence="2 3">JCM 13191</strain>
    </source>
</reference>
<keyword evidence="3" id="KW-1185">Reference proteome</keyword>
<dbReference type="Pfam" id="PF13555">
    <property type="entry name" value="AAA_29"/>
    <property type="match status" value="1"/>
</dbReference>
<sequence>MFSLFSTSSDKAGFRLQYMEVFNWGTFDEKVFRINPQGNNSLLTGANASGKSTFIDALLTLIVPAKRDRFYNQSSGVEKKGDRTEETYVLGHYGNIQEEGKTSTSTQKLRDTSAYSVILAHFKNTDEKKITLFQVRWFSNNELRRQFGIAHIPLEIEKDFSQFDGKGNWKKRLDKIYNSNTSKRKIEFMDGPTAYAKRMSHLFGMRSTKALSLFNQVVGVKILEDLDEFVRTNMLEEYTENGKNPEEAFIELKESFLTLMDAKTNIEKAKEQIKQLKPINELANKLIEIQENLNQLGQSKETAVYWFAHKSFKLGEKEFEKCKAELQKLNDELIELREKETDFKNQETDLTVQIKSDEVGNQIEKLKAEISRLEKSKTLRSGKLEDYNGIAQKIKLPTSPGEEAFVENREKAKRLKQSTQQNIDFENKSLRSLENNEDKLKQDTEDIVNTIRTLQKNKNNIAGRVADIREELISSIGATKEEIPFIGELIKVKEDELAWESSIEKVLHNFALRLIVPPKYYSKVNQYVNNNDLRGRIRYDKYEQQDYLKSMRHKEINENSLVNKIEIKPKTQYDAWIENYLEAQFNFTCVDNLSEFERHSKMAITQNGLIKFRKGKHEKDDRPHISRKENYVLGWDNKEKIAALKKELSNLQNQQTENKRAIASKISEITNLGTFKDECHNLFSKFDKYDDIDWQSYARDIQEKTEQKEALEKTNDRVKKLQEQLEDVQVKLKQLSEVDIANKSRDIFKTEEKQKDVEKSIKDNKAIFEPLGNIDTSAFESQNPNLLNIDYADFEARRKNFQDENSRKTAELNKQKQQNEREVSVKINAFKQPTEIITSKYKDWRSDVNALPESTHLEFISEYQKFLERLEKDNLPKFEKKFNDYLQETITNKVGDFRMFFENWSDTIKENIRHLNDSLKAIDFKKSPKTFIQLVAPNKINDEVKEFRRLLEEAVPNVYQMEKTIEGREYHFNNHIHPFIEKLDKEDWRKKVMDVRSWFNYKAEEFYKETNQKFKTYEAMGQLSGGEKAQLTYTILGSAIAYQFGLTKEGLQSNSFRFIAIDEAFKAQDEDKARYLVTLCKQLHLQLLVVTPSDNIHIVENDISFVHFVERKEERHSWLYDMPIEQFQEQKANYILQ</sequence>
<dbReference type="Pfam" id="PF13558">
    <property type="entry name" value="SbcC_Walker_B"/>
    <property type="match status" value="1"/>
</dbReference>
<dbReference type="AlphaFoldDB" id="A0A1W6MHZ9"/>
<dbReference type="Gene3D" id="3.40.50.300">
    <property type="entry name" value="P-loop containing nucleotide triphosphate hydrolases"/>
    <property type="match status" value="2"/>
</dbReference>
<evidence type="ECO:0000256" key="1">
    <source>
        <dbReference type="SAM" id="Coils"/>
    </source>
</evidence>
<protein>
    <submittedName>
        <fullName evidence="2">AAA family ATPase</fullName>
    </submittedName>
</protein>
<dbReference type="InterPro" id="IPR027417">
    <property type="entry name" value="P-loop_NTPase"/>
</dbReference>
<organism evidence="2 3">
    <name type="scientific">Nonlabens spongiae</name>
    <dbReference type="NCBI Taxonomy" id="331648"/>
    <lineage>
        <taxon>Bacteria</taxon>
        <taxon>Pseudomonadati</taxon>
        <taxon>Bacteroidota</taxon>
        <taxon>Flavobacteriia</taxon>
        <taxon>Flavobacteriales</taxon>
        <taxon>Flavobacteriaceae</taxon>
        <taxon>Nonlabens</taxon>
    </lineage>
</organism>
<dbReference type="STRING" id="331648.BST97_04190"/>
<dbReference type="Proteomes" id="UP000193431">
    <property type="component" value="Chromosome"/>
</dbReference>
<dbReference type="EMBL" id="CP019344">
    <property type="protein sequence ID" value="ARN77244.1"/>
    <property type="molecule type" value="Genomic_DNA"/>
</dbReference>
<feature type="coiled-coil region" evidence="1">
    <location>
        <begin position="701"/>
        <end position="738"/>
    </location>
</feature>
<accession>A0A1W6MHZ9</accession>
<gene>
    <name evidence="2" type="ORF">BST97_04190</name>
</gene>
<keyword evidence="1" id="KW-0175">Coiled coil</keyword>
<feature type="coiled-coil region" evidence="1">
    <location>
        <begin position="416"/>
        <end position="471"/>
    </location>
</feature>
<proteinExistence type="predicted"/>